<comment type="caution">
    <text evidence="1">The sequence shown here is derived from an EMBL/GenBank/DDBJ whole genome shotgun (WGS) entry which is preliminary data.</text>
</comment>
<protein>
    <submittedName>
        <fullName evidence="1">Uncharacterized protein</fullName>
    </submittedName>
</protein>
<dbReference type="Proteomes" id="UP001595817">
    <property type="component" value="Unassembled WGS sequence"/>
</dbReference>
<dbReference type="RefSeq" id="WP_378157270.1">
    <property type="nucleotide sequence ID" value="NZ_JBHSEC010000022.1"/>
</dbReference>
<sequence length="47" mass="5311">MLNGSSLMLTQQQIMLIRKINAAPQPFNAEWIEFNADSTTDNADTRN</sequence>
<proteinExistence type="predicted"/>
<evidence type="ECO:0000313" key="2">
    <source>
        <dbReference type="Proteomes" id="UP001595817"/>
    </source>
</evidence>
<name>A0ABV8X7I2_9LACT</name>
<evidence type="ECO:0000313" key="1">
    <source>
        <dbReference type="EMBL" id="MFC4411857.1"/>
    </source>
</evidence>
<reference evidence="2" key="1">
    <citation type="journal article" date="2019" name="Int. J. Syst. Evol. Microbiol.">
        <title>The Global Catalogue of Microorganisms (GCM) 10K type strain sequencing project: providing services to taxonomists for standard genome sequencing and annotation.</title>
        <authorList>
            <consortium name="The Broad Institute Genomics Platform"/>
            <consortium name="The Broad Institute Genome Sequencing Center for Infectious Disease"/>
            <person name="Wu L."/>
            <person name="Ma J."/>
        </authorList>
    </citation>
    <scope>NUCLEOTIDE SEQUENCE [LARGE SCALE GENOMIC DNA]</scope>
    <source>
        <strain evidence="2">CCUG 59778</strain>
    </source>
</reference>
<gene>
    <name evidence="1" type="ORF">ACFOZY_15815</name>
</gene>
<keyword evidence="2" id="KW-1185">Reference proteome</keyword>
<organism evidence="1 2">
    <name type="scientific">Chungangia koreensis</name>
    <dbReference type="NCBI Taxonomy" id="752657"/>
    <lineage>
        <taxon>Bacteria</taxon>
        <taxon>Bacillati</taxon>
        <taxon>Bacillota</taxon>
        <taxon>Bacilli</taxon>
        <taxon>Lactobacillales</taxon>
        <taxon>Chungangia</taxon>
    </lineage>
</organism>
<dbReference type="EMBL" id="JBHSEC010000022">
    <property type="protein sequence ID" value="MFC4411857.1"/>
    <property type="molecule type" value="Genomic_DNA"/>
</dbReference>
<accession>A0ABV8X7I2</accession>